<feature type="transmembrane region" description="Helical" evidence="1">
    <location>
        <begin position="39"/>
        <end position="60"/>
    </location>
</feature>
<evidence type="ECO:0000313" key="2">
    <source>
        <dbReference type="EMBL" id="RXH58515.1"/>
    </source>
</evidence>
<gene>
    <name evidence="2" type="ORF">GRAN_1825</name>
</gene>
<keyword evidence="1" id="KW-0812">Transmembrane</keyword>
<keyword evidence="1" id="KW-0472">Membrane</keyword>
<dbReference type="RefSeq" id="WP_128912496.1">
    <property type="nucleotide sequence ID" value="NZ_RDSM01000001.1"/>
</dbReference>
<proteinExistence type="predicted"/>
<evidence type="ECO:0000313" key="3">
    <source>
        <dbReference type="Proteomes" id="UP000289437"/>
    </source>
</evidence>
<reference evidence="3" key="2">
    <citation type="submission" date="2019-02" db="EMBL/GenBank/DDBJ databases">
        <title>Granulicella sibirica sp. nov., a psychrotolerant acidobacterium isolated from an organic soil layer in forested tundra, West Siberia.</title>
        <authorList>
            <person name="Oshkin I.Y."/>
            <person name="Kulichevskaya I.S."/>
            <person name="Rijpstra W.I.C."/>
            <person name="Sinninghe Damste J.S."/>
            <person name="Rakitin A.L."/>
            <person name="Ravin N.V."/>
            <person name="Dedysh S.N."/>
        </authorList>
    </citation>
    <scope>NUCLEOTIDE SEQUENCE [LARGE SCALE GENOMIC DNA]</scope>
    <source>
        <strain evidence="3">AF10</strain>
    </source>
</reference>
<keyword evidence="1" id="KW-1133">Transmembrane helix</keyword>
<evidence type="ECO:0000256" key="1">
    <source>
        <dbReference type="SAM" id="Phobius"/>
    </source>
</evidence>
<comment type="caution">
    <text evidence="2">The sequence shown here is derived from an EMBL/GenBank/DDBJ whole genome shotgun (WGS) entry which is preliminary data.</text>
</comment>
<reference evidence="2 3" key="1">
    <citation type="submission" date="2018-11" db="EMBL/GenBank/DDBJ databases">
        <authorList>
            <person name="Mardanov A.V."/>
            <person name="Ravin N.V."/>
            <person name="Dedysh S.N."/>
        </authorList>
    </citation>
    <scope>NUCLEOTIDE SEQUENCE [LARGE SCALE GENOMIC DNA]</scope>
    <source>
        <strain evidence="2 3">AF10</strain>
    </source>
</reference>
<feature type="transmembrane region" description="Helical" evidence="1">
    <location>
        <begin position="80"/>
        <end position="98"/>
    </location>
</feature>
<accession>A0A4Q0T463</accession>
<keyword evidence="3" id="KW-1185">Reference proteome</keyword>
<dbReference type="OrthoDB" id="122608at2"/>
<name>A0A4Q0T463_9BACT</name>
<feature type="transmembrane region" description="Helical" evidence="1">
    <location>
        <begin position="6"/>
        <end position="27"/>
    </location>
</feature>
<protein>
    <submittedName>
        <fullName evidence="2">Uncharacterized protein</fullName>
    </submittedName>
</protein>
<organism evidence="2 3">
    <name type="scientific">Granulicella sibirica</name>
    <dbReference type="NCBI Taxonomy" id="2479048"/>
    <lineage>
        <taxon>Bacteria</taxon>
        <taxon>Pseudomonadati</taxon>
        <taxon>Acidobacteriota</taxon>
        <taxon>Terriglobia</taxon>
        <taxon>Terriglobales</taxon>
        <taxon>Acidobacteriaceae</taxon>
        <taxon>Granulicella</taxon>
    </lineage>
</organism>
<sequence>MLLELGKAGSFVVCILSLYSVLMSGFFEPNTTWEQRLMLGLSRLFVAGCVSFASGLVFSYPVKTNPDAGVSVWRALPVQMFLWAGGLMGTLFLIAWYLRCGGVNSFGFKVDCF</sequence>
<dbReference type="AlphaFoldDB" id="A0A4Q0T463"/>
<dbReference type="Proteomes" id="UP000289437">
    <property type="component" value="Unassembled WGS sequence"/>
</dbReference>
<dbReference type="EMBL" id="RDSM01000001">
    <property type="protein sequence ID" value="RXH58515.1"/>
    <property type="molecule type" value="Genomic_DNA"/>
</dbReference>